<evidence type="ECO:0000313" key="3">
    <source>
        <dbReference type="Proteomes" id="UP000807825"/>
    </source>
</evidence>
<name>A0A9D6V467_9BACT</name>
<evidence type="ECO:0000256" key="1">
    <source>
        <dbReference type="SAM" id="Phobius"/>
    </source>
</evidence>
<dbReference type="Proteomes" id="UP000807825">
    <property type="component" value="Unassembled WGS sequence"/>
</dbReference>
<gene>
    <name evidence="2" type="ORF">HY912_17090</name>
</gene>
<accession>A0A9D6V467</accession>
<dbReference type="PANTHER" id="PTHR32502:SF23">
    <property type="entry name" value="TRANSPORT PROTEIN, PTS SYSTEM"/>
    <property type="match status" value="1"/>
</dbReference>
<sequence>MQERVSKPTNMRGVNGRVFRRSFFLETLWNYEKMQNVGFIYCFFPALERLYSDEGDRRAVVNRHLDPVNTHPSMGPLLAGLTARLEHDLEASTVIPYRKRVMATLAAYGDRIFWSHVKPLASVIGSIFGFILFGSIVGSVVLLVTYNVPHLFLRARGFKIGWTEGLQVLLMLKSPGVTGLVTLARDALSLGLGLLAGVVVYLAVKAPDSVYLSRPFTGICLVIAASAGFVMLRKRVSPATVIYLIALGTLSVFLISQTGNLFV</sequence>
<protein>
    <submittedName>
        <fullName evidence="2">PTS system mannose/fructose/sorbose family transporter subunit IID</fullName>
    </submittedName>
</protein>
<dbReference type="PANTHER" id="PTHR32502">
    <property type="entry name" value="N-ACETYLGALACTOSAMINE PERMEASE II COMPONENT-RELATED"/>
    <property type="match status" value="1"/>
</dbReference>
<dbReference type="GO" id="GO:0009401">
    <property type="term" value="P:phosphoenolpyruvate-dependent sugar phosphotransferase system"/>
    <property type="evidence" value="ECO:0007669"/>
    <property type="project" value="InterPro"/>
</dbReference>
<dbReference type="AlphaFoldDB" id="A0A9D6V467"/>
<evidence type="ECO:0000313" key="2">
    <source>
        <dbReference type="EMBL" id="MBI5251207.1"/>
    </source>
</evidence>
<keyword evidence="1" id="KW-0812">Transmembrane</keyword>
<feature type="transmembrane region" description="Helical" evidence="1">
    <location>
        <begin position="238"/>
        <end position="256"/>
    </location>
</feature>
<proteinExistence type="predicted"/>
<comment type="caution">
    <text evidence="2">The sequence shown here is derived from an EMBL/GenBank/DDBJ whole genome shotgun (WGS) entry which is preliminary data.</text>
</comment>
<dbReference type="InterPro" id="IPR004704">
    <property type="entry name" value="PTS_IID_man"/>
</dbReference>
<feature type="transmembrane region" description="Helical" evidence="1">
    <location>
        <begin position="120"/>
        <end position="146"/>
    </location>
</feature>
<feature type="transmembrane region" description="Helical" evidence="1">
    <location>
        <begin position="216"/>
        <end position="232"/>
    </location>
</feature>
<feature type="transmembrane region" description="Helical" evidence="1">
    <location>
        <begin position="187"/>
        <end position="204"/>
    </location>
</feature>
<dbReference type="GO" id="GO:0005886">
    <property type="term" value="C:plasma membrane"/>
    <property type="evidence" value="ECO:0007669"/>
    <property type="project" value="TreeGrafter"/>
</dbReference>
<dbReference type="Pfam" id="PF03613">
    <property type="entry name" value="EIID-AGA"/>
    <property type="match status" value="1"/>
</dbReference>
<dbReference type="InterPro" id="IPR050303">
    <property type="entry name" value="GatZ_KbaZ_carbometab"/>
</dbReference>
<organism evidence="2 3">
    <name type="scientific">Desulfomonile tiedjei</name>
    <dbReference type="NCBI Taxonomy" id="2358"/>
    <lineage>
        <taxon>Bacteria</taxon>
        <taxon>Pseudomonadati</taxon>
        <taxon>Thermodesulfobacteriota</taxon>
        <taxon>Desulfomonilia</taxon>
        <taxon>Desulfomonilales</taxon>
        <taxon>Desulfomonilaceae</taxon>
        <taxon>Desulfomonile</taxon>
    </lineage>
</organism>
<dbReference type="PROSITE" id="PS51108">
    <property type="entry name" value="PTS_EIID"/>
    <property type="match status" value="1"/>
</dbReference>
<dbReference type="EMBL" id="JACRDE010000447">
    <property type="protein sequence ID" value="MBI5251207.1"/>
    <property type="molecule type" value="Genomic_DNA"/>
</dbReference>
<keyword evidence="1" id="KW-0472">Membrane</keyword>
<reference evidence="2" key="1">
    <citation type="submission" date="2020-07" db="EMBL/GenBank/DDBJ databases">
        <title>Huge and variable diversity of episymbiotic CPR bacteria and DPANN archaea in groundwater ecosystems.</title>
        <authorList>
            <person name="He C.Y."/>
            <person name="Keren R."/>
            <person name="Whittaker M."/>
            <person name="Farag I.F."/>
            <person name="Doudna J."/>
            <person name="Cate J.H.D."/>
            <person name="Banfield J.F."/>
        </authorList>
    </citation>
    <scope>NUCLEOTIDE SEQUENCE</scope>
    <source>
        <strain evidence="2">NC_groundwater_1664_Pr3_B-0.1um_52_9</strain>
    </source>
</reference>
<keyword evidence="1" id="KW-1133">Transmembrane helix</keyword>